<dbReference type="Proteomes" id="UP000179275">
    <property type="component" value="Unassembled WGS sequence"/>
</dbReference>
<organism evidence="7 8">
    <name type="scientific">Candidatus Nomurabacteria bacterium RIFCSPHIGHO2_02_FULL_42_19</name>
    <dbReference type="NCBI Taxonomy" id="1801756"/>
    <lineage>
        <taxon>Bacteria</taxon>
        <taxon>Candidatus Nomuraibacteriota</taxon>
    </lineage>
</organism>
<dbReference type="GO" id="GO:0015628">
    <property type="term" value="P:protein secretion by the type II secretion system"/>
    <property type="evidence" value="ECO:0007669"/>
    <property type="project" value="InterPro"/>
</dbReference>
<name>A0A1F6W194_9BACT</name>
<evidence type="ECO:0000256" key="3">
    <source>
        <dbReference type="ARBA" id="ARBA00022692"/>
    </source>
</evidence>
<comment type="caution">
    <text evidence="7">The sequence shown here is derived from an EMBL/GenBank/DDBJ whole genome shotgun (WGS) entry which is preliminary data.</text>
</comment>
<dbReference type="InterPro" id="IPR045584">
    <property type="entry name" value="Pilin-like"/>
</dbReference>
<feature type="transmembrane region" description="Helical" evidence="6">
    <location>
        <begin position="6"/>
        <end position="28"/>
    </location>
</feature>
<protein>
    <recommendedName>
        <fullName evidence="9">Type II secretion system protein GspG C-terminal domain-containing protein</fullName>
    </recommendedName>
</protein>
<dbReference type="STRING" id="1801756.A3C67_00820"/>
<dbReference type="PROSITE" id="PS00409">
    <property type="entry name" value="PROKAR_NTER_METHYL"/>
    <property type="match status" value="1"/>
</dbReference>
<sequence>MNLQRGFTLIELLVVVAIIGILASVVLASLNSARGKGGDAAVKANIASIRSQAELIFSSTGCYGDDSPVGDPTCASFALAQCANTANTLFANTTVWNQIQSAYNAGAGVASTRCYSSGSAWAVAAQLKTSDGANPAGPLPDAWCVDSSGASKSFTYAAGQGIGNAITTSCN</sequence>
<dbReference type="PANTHER" id="PTHR30093:SF44">
    <property type="entry name" value="TYPE II SECRETION SYSTEM CORE PROTEIN G"/>
    <property type="match status" value="1"/>
</dbReference>
<dbReference type="InterPro" id="IPR002416">
    <property type="entry name" value="T2SS_protein-GspH"/>
</dbReference>
<dbReference type="InterPro" id="IPR012902">
    <property type="entry name" value="N_methyl_site"/>
</dbReference>
<evidence type="ECO:0000256" key="1">
    <source>
        <dbReference type="ARBA" id="ARBA00004167"/>
    </source>
</evidence>
<dbReference type="PANTHER" id="PTHR30093">
    <property type="entry name" value="GENERAL SECRETION PATHWAY PROTEIN G"/>
    <property type="match status" value="1"/>
</dbReference>
<keyword evidence="2" id="KW-0488">Methylation</keyword>
<dbReference type="GO" id="GO:0016020">
    <property type="term" value="C:membrane"/>
    <property type="evidence" value="ECO:0007669"/>
    <property type="project" value="UniProtKB-SubCell"/>
</dbReference>
<dbReference type="PRINTS" id="PR00885">
    <property type="entry name" value="BCTERIALGSPH"/>
</dbReference>
<evidence type="ECO:0008006" key="9">
    <source>
        <dbReference type="Google" id="ProtNLM"/>
    </source>
</evidence>
<dbReference type="AlphaFoldDB" id="A0A1F6W194"/>
<evidence type="ECO:0000256" key="5">
    <source>
        <dbReference type="ARBA" id="ARBA00023136"/>
    </source>
</evidence>
<evidence type="ECO:0000256" key="4">
    <source>
        <dbReference type="ARBA" id="ARBA00022989"/>
    </source>
</evidence>
<evidence type="ECO:0000313" key="8">
    <source>
        <dbReference type="Proteomes" id="UP000179275"/>
    </source>
</evidence>
<comment type="subcellular location">
    <subcellularLocation>
        <location evidence="1">Membrane</location>
        <topology evidence="1">Single-pass membrane protein</topology>
    </subcellularLocation>
</comment>
<keyword evidence="4 6" id="KW-1133">Transmembrane helix</keyword>
<evidence type="ECO:0000256" key="2">
    <source>
        <dbReference type="ARBA" id="ARBA00022481"/>
    </source>
</evidence>
<keyword evidence="3 6" id="KW-0812">Transmembrane</keyword>
<dbReference type="Gene3D" id="3.30.700.10">
    <property type="entry name" value="Glycoprotein, Type 4 Pilin"/>
    <property type="match status" value="1"/>
</dbReference>
<keyword evidence="5 6" id="KW-0472">Membrane</keyword>
<reference evidence="7 8" key="1">
    <citation type="journal article" date="2016" name="Nat. Commun.">
        <title>Thousands of microbial genomes shed light on interconnected biogeochemical processes in an aquifer system.</title>
        <authorList>
            <person name="Anantharaman K."/>
            <person name="Brown C.T."/>
            <person name="Hug L.A."/>
            <person name="Sharon I."/>
            <person name="Castelle C.J."/>
            <person name="Probst A.J."/>
            <person name="Thomas B.C."/>
            <person name="Singh A."/>
            <person name="Wilkins M.J."/>
            <person name="Karaoz U."/>
            <person name="Brodie E.L."/>
            <person name="Williams K.H."/>
            <person name="Hubbard S.S."/>
            <person name="Banfield J.F."/>
        </authorList>
    </citation>
    <scope>NUCLEOTIDE SEQUENCE [LARGE SCALE GENOMIC DNA]</scope>
</reference>
<dbReference type="Pfam" id="PF07963">
    <property type="entry name" value="N_methyl"/>
    <property type="match status" value="1"/>
</dbReference>
<dbReference type="NCBIfam" id="TIGR02532">
    <property type="entry name" value="IV_pilin_GFxxxE"/>
    <property type="match status" value="1"/>
</dbReference>
<dbReference type="EMBL" id="MFUG01000017">
    <property type="protein sequence ID" value="OGI75614.1"/>
    <property type="molecule type" value="Genomic_DNA"/>
</dbReference>
<dbReference type="GO" id="GO:0015627">
    <property type="term" value="C:type II protein secretion system complex"/>
    <property type="evidence" value="ECO:0007669"/>
    <property type="project" value="InterPro"/>
</dbReference>
<proteinExistence type="predicted"/>
<evidence type="ECO:0000256" key="6">
    <source>
        <dbReference type="SAM" id="Phobius"/>
    </source>
</evidence>
<gene>
    <name evidence="7" type="ORF">A3C67_00820</name>
</gene>
<evidence type="ECO:0000313" key="7">
    <source>
        <dbReference type="EMBL" id="OGI75614.1"/>
    </source>
</evidence>
<dbReference type="SUPFAM" id="SSF54523">
    <property type="entry name" value="Pili subunits"/>
    <property type="match status" value="1"/>
</dbReference>
<accession>A0A1F6W194</accession>